<organism evidence="1 2">
    <name type="scientific">Macroventuria anomochaeta</name>
    <dbReference type="NCBI Taxonomy" id="301207"/>
    <lineage>
        <taxon>Eukaryota</taxon>
        <taxon>Fungi</taxon>
        <taxon>Dikarya</taxon>
        <taxon>Ascomycota</taxon>
        <taxon>Pezizomycotina</taxon>
        <taxon>Dothideomycetes</taxon>
        <taxon>Pleosporomycetidae</taxon>
        <taxon>Pleosporales</taxon>
        <taxon>Pleosporineae</taxon>
        <taxon>Didymellaceae</taxon>
        <taxon>Macroventuria</taxon>
    </lineage>
</organism>
<proteinExistence type="predicted"/>
<dbReference type="EMBL" id="MU006729">
    <property type="protein sequence ID" value="KAF2624831.1"/>
    <property type="molecule type" value="Genomic_DNA"/>
</dbReference>
<gene>
    <name evidence="1" type="ORF">BU25DRAFT_373726</name>
</gene>
<protein>
    <submittedName>
        <fullName evidence="1">Uncharacterized protein</fullName>
    </submittedName>
</protein>
<keyword evidence="2" id="KW-1185">Reference proteome</keyword>
<accession>A0ACB6RS07</accession>
<sequence length="365" mass="41848">MADIDSTARGRTDSVLSTKRGVTDLGPEDVIIAVMGITGCGKTSFVNLFTDPDQKLVVGHGLESCTQVVDVVPCNLGQGETIYLADTPGFDDMYRTDTDILWEISDWLSKAHESGLKLAGIIYLHRIPDIRVGGSGLRNLKMFRRLCGKENLANVVLATNMWDQVDPETGNKREAALKDDPVLWKEMIDHGSQVFRQDNGRTSGLGILTYLIRQRSPMVLDIQRELVDQKMQLKDTRAGKELLTEVEQEQQECLEKVRDLEARMQQLQEAYNRGNHSRIQTMQDLEVCTEKKERAERKLAQTKQDAIKLQATHDQRMAEQKRCYERQLREQEGRQSLSLDQVREEEGKKFRENYQREMRRLCIMM</sequence>
<comment type="caution">
    <text evidence="1">The sequence shown here is derived from an EMBL/GenBank/DDBJ whole genome shotgun (WGS) entry which is preliminary data.</text>
</comment>
<reference evidence="1" key="1">
    <citation type="journal article" date="2020" name="Stud. Mycol.">
        <title>101 Dothideomycetes genomes: a test case for predicting lifestyles and emergence of pathogens.</title>
        <authorList>
            <person name="Haridas S."/>
            <person name="Albert R."/>
            <person name="Binder M."/>
            <person name="Bloem J."/>
            <person name="Labutti K."/>
            <person name="Salamov A."/>
            <person name="Andreopoulos B."/>
            <person name="Baker S."/>
            <person name="Barry K."/>
            <person name="Bills G."/>
            <person name="Bluhm B."/>
            <person name="Cannon C."/>
            <person name="Castanera R."/>
            <person name="Culley D."/>
            <person name="Daum C."/>
            <person name="Ezra D."/>
            <person name="Gonzalez J."/>
            <person name="Henrissat B."/>
            <person name="Kuo A."/>
            <person name="Liang C."/>
            <person name="Lipzen A."/>
            <person name="Lutzoni F."/>
            <person name="Magnuson J."/>
            <person name="Mondo S."/>
            <person name="Nolan M."/>
            <person name="Ohm R."/>
            <person name="Pangilinan J."/>
            <person name="Park H.-J."/>
            <person name="Ramirez L."/>
            <person name="Alfaro M."/>
            <person name="Sun H."/>
            <person name="Tritt A."/>
            <person name="Yoshinaga Y."/>
            <person name="Zwiers L.-H."/>
            <person name="Turgeon B."/>
            <person name="Goodwin S."/>
            <person name="Spatafora J."/>
            <person name="Crous P."/>
            <person name="Grigoriev I."/>
        </authorList>
    </citation>
    <scope>NUCLEOTIDE SEQUENCE</scope>
    <source>
        <strain evidence="1">CBS 525.71</strain>
    </source>
</reference>
<evidence type="ECO:0000313" key="1">
    <source>
        <dbReference type="EMBL" id="KAF2624831.1"/>
    </source>
</evidence>
<name>A0ACB6RS07_9PLEO</name>
<evidence type="ECO:0000313" key="2">
    <source>
        <dbReference type="Proteomes" id="UP000799754"/>
    </source>
</evidence>
<dbReference type="Proteomes" id="UP000799754">
    <property type="component" value="Unassembled WGS sequence"/>
</dbReference>